<dbReference type="InterPro" id="IPR052362">
    <property type="entry name" value="HTH-GbsR_regulator"/>
</dbReference>
<dbReference type="InterPro" id="IPR036390">
    <property type="entry name" value="WH_DNA-bd_sf"/>
</dbReference>
<dbReference type="STRING" id="1293.SH09_07920"/>
<dbReference type="SUPFAM" id="SSF46785">
    <property type="entry name" value="Winged helix' DNA-binding domain"/>
    <property type="match status" value="1"/>
</dbReference>
<dbReference type="Gene3D" id="1.10.10.10">
    <property type="entry name" value="Winged helix-like DNA-binding domain superfamily/Winged helix DNA-binding domain"/>
    <property type="match status" value="1"/>
</dbReference>
<evidence type="ECO:0000313" key="10">
    <source>
        <dbReference type="Proteomes" id="UP000321057"/>
    </source>
</evidence>
<keyword evidence="10" id="KW-1185">Reference proteome</keyword>
<evidence type="ECO:0000313" key="9">
    <source>
        <dbReference type="Proteomes" id="UP000283576"/>
    </source>
</evidence>
<evidence type="ECO:0000256" key="1">
    <source>
        <dbReference type="ARBA" id="ARBA00023015"/>
    </source>
</evidence>
<sequence>MARSKGYEEQLEKAKDIVINSIGETMDLYGVNRSVGNLYGTMVFEQKSMTLDEMRYELQMSKPSMSAGVKRLQEFDGVKQEFIRGSRKQHFTAEKDFFTFFGNFFSQKWKREIKLNLEAIHKAEAILNPIIHSETATTEVKEEAYEVLEQIEHSKVYYDWLSTLSKALASGKIFDYFPIPDNNQD</sequence>
<dbReference type="NCBIfam" id="NF047500">
    <property type="entry name" value="choline_R_CudC"/>
    <property type="match status" value="1"/>
</dbReference>
<reference evidence="6 9" key="1">
    <citation type="journal article" date="2016" name="Front. Microbiol.">
        <title>Comprehensive Phylogenetic Analysis of Bovine Non-aureus Staphylococci Species Based on Whole-Genome Sequencing.</title>
        <authorList>
            <person name="Naushad S."/>
            <person name="Barkema H.W."/>
            <person name="Luby C."/>
            <person name="Condas L.A."/>
            <person name="Nobrega D.B."/>
            <person name="Carson D.A."/>
            <person name="De Buck J."/>
        </authorList>
    </citation>
    <scope>NUCLEOTIDE SEQUENCE [LARGE SCALE GENOMIC DNA]</scope>
    <source>
        <strain evidence="6 9">SNUC 1388</strain>
    </source>
</reference>
<evidence type="ECO:0000256" key="3">
    <source>
        <dbReference type="ARBA" id="ARBA00023163"/>
    </source>
</evidence>
<name>A0A0D0SMI9_STAGA</name>
<evidence type="ECO:0000313" key="8">
    <source>
        <dbReference type="Proteomes" id="UP000255277"/>
    </source>
</evidence>
<dbReference type="OrthoDB" id="9800374at2"/>
<evidence type="ECO:0000313" key="5">
    <source>
        <dbReference type="EMBL" id="GEQ05696.1"/>
    </source>
</evidence>
<proteinExistence type="inferred from homology"/>
<dbReference type="InterPro" id="IPR036388">
    <property type="entry name" value="WH-like_DNA-bd_sf"/>
</dbReference>
<dbReference type="PANTHER" id="PTHR38465">
    <property type="entry name" value="HTH-TYPE TRANSCRIPTIONAL REGULATOR MJ1563-RELATED"/>
    <property type="match status" value="1"/>
</dbReference>
<evidence type="ECO:0000313" key="7">
    <source>
        <dbReference type="EMBL" id="SUM34485.1"/>
    </source>
</evidence>
<dbReference type="Proteomes" id="UP000283576">
    <property type="component" value="Unassembled WGS sequence"/>
</dbReference>
<dbReference type="AlphaFoldDB" id="A0A0D0SMI9"/>
<evidence type="ECO:0000313" key="6">
    <source>
        <dbReference type="EMBL" id="RIL44051.1"/>
    </source>
</evidence>
<dbReference type="EMBL" id="BKAX01000004">
    <property type="protein sequence ID" value="GEQ05696.1"/>
    <property type="molecule type" value="Genomic_DNA"/>
</dbReference>
<keyword evidence="1 4" id="KW-0805">Transcription regulation</keyword>
<evidence type="ECO:0000256" key="2">
    <source>
        <dbReference type="ARBA" id="ARBA00023125"/>
    </source>
</evidence>
<evidence type="ECO:0000256" key="4">
    <source>
        <dbReference type="PIRNR" id="PIRNR006707"/>
    </source>
</evidence>
<dbReference type="GeneID" id="93844456"/>
<dbReference type="EMBL" id="UHDK01000001">
    <property type="protein sequence ID" value="SUM34485.1"/>
    <property type="molecule type" value="Genomic_DNA"/>
</dbReference>
<dbReference type="Proteomes" id="UP000255277">
    <property type="component" value="Unassembled WGS sequence"/>
</dbReference>
<gene>
    <name evidence="6" type="ORF">BUZ01_05315</name>
    <name evidence="7" type="ORF">NCTC12195_04010</name>
    <name evidence="5" type="ORF">SGA02_15240</name>
</gene>
<accession>A0A0D0SMI9</accession>
<dbReference type="GO" id="GO:0003677">
    <property type="term" value="F:DNA binding"/>
    <property type="evidence" value="ECO:0007669"/>
    <property type="project" value="UniProtKB-UniRule"/>
</dbReference>
<dbReference type="PIRSF" id="PIRSF006707">
    <property type="entry name" value="MJ1563"/>
    <property type="match status" value="1"/>
</dbReference>
<comment type="similarity">
    <text evidence="4">Belongs to the GbsR family.</text>
</comment>
<reference evidence="7 8" key="2">
    <citation type="submission" date="2018-06" db="EMBL/GenBank/DDBJ databases">
        <authorList>
            <consortium name="Pathogen Informatics"/>
            <person name="Doyle S."/>
        </authorList>
    </citation>
    <scope>NUCLEOTIDE SEQUENCE [LARGE SCALE GENOMIC DNA]</scope>
    <source>
        <strain evidence="7 8">NCTC12195</strain>
    </source>
</reference>
<dbReference type="RefSeq" id="WP_042739110.1">
    <property type="nucleotide sequence ID" value="NZ_BKAX01000004.1"/>
</dbReference>
<protein>
    <recommendedName>
        <fullName evidence="4">HTH-type transcriptional regulator</fullName>
    </recommendedName>
</protein>
<reference evidence="5 10" key="3">
    <citation type="submission" date="2019-07" db="EMBL/GenBank/DDBJ databases">
        <title>Whole genome shotgun sequence of Staphylococcus gallinarum NBRC 109767.</title>
        <authorList>
            <person name="Hosoyama A."/>
            <person name="Uohara A."/>
            <person name="Ohji S."/>
            <person name="Ichikawa N."/>
        </authorList>
    </citation>
    <scope>NUCLEOTIDE SEQUENCE [LARGE SCALE GENOMIC DNA]</scope>
    <source>
        <strain evidence="5 10">NBRC 109767</strain>
    </source>
</reference>
<dbReference type="EMBL" id="QXRZ01000002">
    <property type="protein sequence ID" value="RIL44051.1"/>
    <property type="molecule type" value="Genomic_DNA"/>
</dbReference>
<keyword evidence="3 4" id="KW-0804">Transcription</keyword>
<keyword evidence="2 4" id="KW-0238">DNA-binding</keyword>
<dbReference type="Proteomes" id="UP000321057">
    <property type="component" value="Unassembled WGS sequence"/>
</dbReference>
<dbReference type="PANTHER" id="PTHR38465:SF1">
    <property type="entry name" value="HTH-TYPE TRANSCRIPTIONAL REGULATOR MJ1563-RELATED"/>
    <property type="match status" value="1"/>
</dbReference>
<dbReference type="InterPro" id="IPR026282">
    <property type="entry name" value="MJ1563"/>
</dbReference>
<organism evidence="6 9">
    <name type="scientific">Staphylococcus gallinarum</name>
    <dbReference type="NCBI Taxonomy" id="1293"/>
    <lineage>
        <taxon>Bacteria</taxon>
        <taxon>Bacillati</taxon>
        <taxon>Bacillota</taxon>
        <taxon>Bacilli</taxon>
        <taxon>Bacillales</taxon>
        <taxon>Staphylococcaceae</taxon>
        <taxon>Staphylococcus</taxon>
    </lineage>
</organism>